<comment type="caution">
    <text evidence="1">The sequence shown here is derived from an EMBL/GenBank/DDBJ whole genome shotgun (WGS) entry which is preliminary data.</text>
</comment>
<accession>F2AQ97</accession>
<dbReference type="EMBL" id="AFAR01000109">
    <property type="protein sequence ID" value="EGF28160.1"/>
    <property type="molecule type" value="Genomic_DNA"/>
</dbReference>
<proteinExistence type="predicted"/>
<protein>
    <submittedName>
        <fullName evidence="1">Uncharacterized protein</fullName>
    </submittedName>
</protein>
<sequence length="319" mass="36233">MWPGGAASAIRYRFDRGGLPTCYQCFCMHVVQLTELASVLAYHGPAMLLQRRPISPEAIAQYWSASRNRLDLWHQVMARFNRVKSTGDFYRMRCWWTDHMGVLEEILASEVLTRVVAAIGDGIDRRNGTDECSPITQAIHLSHLEARNRVQWAILDRRGCSVTDAVRLNRLRRVTERWIDVLVGSISAYDAELTRFGMDLTRTRSHATAARECSTTPSHETVAWLTRAAMTEGFQKHVAKQASLPAANQGVADSVMMMMRADLFDSIGTLKSLWMHRIESKVDQTDQMISEFLRPDVNESTTVNAYEQLHATALAQWFR</sequence>
<dbReference type="PATRIC" id="fig|991778.3.peg.1978"/>
<evidence type="ECO:0000313" key="1">
    <source>
        <dbReference type="EMBL" id="EGF28160.1"/>
    </source>
</evidence>
<gene>
    <name evidence="1" type="ORF">RBWH47_00032</name>
</gene>
<dbReference type="Proteomes" id="UP000006222">
    <property type="component" value="Unassembled WGS sequence"/>
</dbReference>
<evidence type="ECO:0000313" key="2">
    <source>
        <dbReference type="Proteomes" id="UP000006222"/>
    </source>
</evidence>
<organism evidence="1 2">
    <name type="scientific">Rhodopirellula baltica WH47</name>
    <dbReference type="NCBI Taxonomy" id="991778"/>
    <lineage>
        <taxon>Bacteria</taxon>
        <taxon>Pseudomonadati</taxon>
        <taxon>Planctomycetota</taxon>
        <taxon>Planctomycetia</taxon>
        <taxon>Pirellulales</taxon>
        <taxon>Pirellulaceae</taxon>
        <taxon>Rhodopirellula</taxon>
    </lineage>
</organism>
<reference evidence="1 2" key="1">
    <citation type="journal article" date="2013" name="Mar. Genomics">
        <title>Expression of sulfatases in Rhodopirellula baltica and the diversity of sulfatases in the genus Rhodopirellula.</title>
        <authorList>
            <person name="Wegner C.E."/>
            <person name="Richter-Heitmann T."/>
            <person name="Klindworth A."/>
            <person name="Klockow C."/>
            <person name="Richter M."/>
            <person name="Achstetter T."/>
            <person name="Glockner F.O."/>
            <person name="Harder J."/>
        </authorList>
    </citation>
    <scope>NUCLEOTIDE SEQUENCE [LARGE SCALE GENOMIC DNA]</scope>
    <source>
        <strain evidence="1 2">WH47</strain>
    </source>
</reference>
<name>F2AQ97_RHOBT</name>
<dbReference type="AlphaFoldDB" id="F2AQ97"/>